<evidence type="ECO:0000259" key="2">
    <source>
        <dbReference type="Pfam" id="PF00078"/>
    </source>
</evidence>
<proteinExistence type="predicted"/>
<dbReference type="AlphaFoldDB" id="A0AAW2UTC5"/>
<name>A0AAW2UTC5_9LAMI</name>
<dbReference type="Gene3D" id="3.10.10.10">
    <property type="entry name" value="HIV Type 1 Reverse Transcriptase, subunit A, domain 1"/>
    <property type="match status" value="1"/>
</dbReference>
<dbReference type="PANTHER" id="PTHR37984:SF5">
    <property type="entry name" value="PROTEIN NYNRIN-LIKE"/>
    <property type="match status" value="1"/>
</dbReference>
<dbReference type="InterPro" id="IPR050951">
    <property type="entry name" value="Retrovirus_Pol_polyprotein"/>
</dbReference>
<dbReference type="Pfam" id="PF00078">
    <property type="entry name" value="RVT_1"/>
    <property type="match status" value="1"/>
</dbReference>
<evidence type="ECO:0000259" key="3">
    <source>
        <dbReference type="Pfam" id="PF17919"/>
    </source>
</evidence>
<dbReference type="CDD" id="cd01647">
    <property type="entry name" value="RT_LTR"/>
    <property type="match status" value="1"/>
</dbReference>
<dbReference type="Pfam" id="PF17919">
    <property type="entry name" value="RT_RNaseH_2"/>
    <property type="match status" value="1"/>
</dbReference>
<dbReference type="FunFam" id="3.30.70.270:FF:000020">
    <property type="entry name" value="Transposon Tf2-6 polyprotein-like Protein"/>
    <property type="match status" value="1"/>
</dbReference>
<feature type="domain" description="Reverse transcriptase" evidence="2">
    <location>
        <begin position="20"/>
        <end position="91"/>
    </location>
</feature>
<evidence type="ECO:0000313" key="4">
    <source>
        <dbReference type="EMBL" id="KAL0420474.1"/>
    </source>
</evidence>
<gene>
    <name evidence="4" type="ORF">Slati_3070300</name>
</gene>
<dbReference type="InterPro" id="IPR041577">
    <property type="entry name" value="RT_RNaseH_2"/>
</dbReference>
<comment type="caution">
    <text evidence="4">The sequence shown here is derived from an EMBL/GenBank/DDBJ whole genome shotgun (WGS) entry which is preliminary data.</text>
</comment>
<dbReference type="InterPro" id="IPR000477">
    <property type="entry name" value="RT_dom"/>
</dbReference>
<sequence length="220" mass="25269">MNKGYVRESLSPYAVSMLLVPKKDGTWRMCVDCRAINNITIRYRHPIPRIDDMLDELNGSSIFFNIDLQSGYHQIRMKEGDEWKIAFKTKHGLYECEGIIVDEEKVKAIRDWPTPTTIGEVRSFHGLARFYRQFVKDFSTIAAPLNELTKKNVPFKWRNAQEKAFQAIKEKLTHAPLLALPDFGKTFEIECDASDIEIVGVLMQGGRPVSYFSETFALSI</sequence>
<dbReference type="PANTHER" id="PTHR37984">
    <property type="entry name" value="PROTEIN CBG26694"/>
    <property type="match status" value="1"/>
</dbReference>
<dbReference type="InterPro" id="IPR043502">
    <property type="entry name" value="DNA/RNA_pol_sf"/>
</dbReference>
<keyword evidence="1" id="KW-0511">Multifunctional enzyme</keyword>
<organism evidence="4">
    <name type="scientific">Sesamum latifolium</name>
    <dbReference type="NCBI Taxonomy" id="2727402"/>
    <lineage>
        <taxon>Eukaryota</taxon>
        <taxon>Viridiplantae</taxon>
        <taxon>Streptophyta</taxon>
        <taxon>Embryophyta</taxon>
        <taxon>Tracheophyta</taxon>
        <taxon>Spermatophyta</taxon>
        <taxon>Magnoliopsida</taxon>
        <taxon>eudicotyledons</taxon>
        <taxon>Gunneridae</taxon>
        <taxon>Pentapetalae</taxon>
        <taxon>asterids</taxon>
        <taxon>lamiids</taxon>
        <taxon>Lamiales</taxon>
        <taxon>Pedaliaceae</taxon>
        <taxon>Sesamum</taxon>
    </lineage>
</organism>
<dbReference type="SUPFAM" id="SSF56672">
    <property type="entry name" value="DNA/RNA polymerases"/>
    <property type="match status" value="1"/>
</dbReference>
<reference evidence="4" key="1">
    <citation type="submission" date="2020-06" db="EMBL/GenBank/DDBJ databases">
        <authorList>
            <person name="Li T."/>
            <person name="Hu X."/>
            <person name="Zhang T."/>
            <person name="Song X."/>
            <person name="Zhang H."/>
            <person name="Dai N."/>
            <person name="Sheng W."/>
            <person name="Hou X."/>
            <person name="Wei L."/>
        </authorList>
    </citation>
    <scope>NUCLEOTIDE SEQUENCE</scope>
    <source>
        <strain evidence="4">KEN1</strain>
        <tissue evidence="4">Leaf</tissue>
    </source>
</reference>
<dbReference type="InterPro" id="IPR043128">
    <property type="entry name" value="Rev_trsase/Diguanyl_cyclase"/>
</dbReference>
<reference evidence="4" key="2">
    <citation type="journal article" date="2024" name="Plant">
        <title>Genomic evolution and insights into agronomic trait innovations of Sesamum species.</title>
        <authorList>
            <person name="Miao H."/>
            <person name="Wang L."/>
            <person name="Qu L."/>
            <person name="Liu H."/>
            <person name="Sun Y."/>
            <person name="Le M."/>
            <person name="Wang Q."/>
            <person name="Wei S."/>
            <person name="Zheng Y."/>
            <person name="Lin W."/>
            <person name="Duan Y."/>
            <person name="Cao H."/>
            <person name="Xiong S."/>
            <person name="Wang X."/>
            <person name="Wei L."/>
            <person name="Li C."/>
            <person name="Ma Q."/>
            <person name="Ju M."/>
            <person name="Zhao R."/>
            <person name="Li G."/>
            <person name="Mu C."/>
            <person name="Tian Q."/>
            <person name="Mei H."/>
            <person name="Zhang T."/>
            <person name="Gao T."/>
            <person name="Zhang H."/>
        </authorList>
    </citation>
    <scope>NUCLEOTIDE SEQUENCE</scope>
    <source>
        <strain evidence="4">KEN1</strain>
    </source>
</reference>
<accession>A0AAW2UTC5</accession>
<feature type="domain" description="Reverse transcriptase/retrotransposon-derived protein RNase H-like" evidence="3">
    <location>
        <begin position="157"/>
        <end position="216"/>
    </location>
</feature>
<evidence type="ECO:0000256" key="1">
    <source>
        <dbReference type="ARBA" id="ARBA00023268"/>
    </source>
</evidence>
<dbReference type="Gene3D" id="3.30.70.270">
    <property type="match status" value="2"/>
</dbReference>
<dbReference type="EMBL" id="JACGWN010000011">
    <property type="protein sequence ID" value="KAL0420474.1"/>
    <property type="molecule type" value="Genomic_DNA"/>
</dbReference>
<protein>
    <submittedName>
        <fullName evidence="4">Transposon Ty3-G Gag-Pol polyprotein</fullName>
    </submittedName>
</protein>
<dbReference type="GO" id="GO:0003824">
    <property type="term" value="F:catalytic activity"/>
    <property type="evidence" value="ECO:0007669"/>
    <property type="project" value="UniProtKB-KW"/>
</dbReference>